<dbReference type="GO" id="GO:0005829">
    <property type="term" value="C:cytosol"/>
    <property type="evidence" value="ECO:0007669"/>
    <property type="project" value="TreeGrafter"/>
</dbReference>
<evidence type="ECO:0000256" key="4">
    <source>
        <dbReference type="ARBA" id="ARBA00022928"/>
    </source>
</evidence>
<dbReference type="PANTHER" id="PTHR12258:SF5">
    <property type="entry name" value="BCDNA.GH02250-RELATED"/>
    <property type="match status" value="1"/>
</dbReference>
<evidence type="ECO:0000313" key="7">
    <source>
        <dbReference type="EnsemblMetazoa" id="CLYHEMP005916.1"/>
    </source>
</evidence>
<comment type="function">
    <text evidence="1">JanA and janB regulate somatic sex differentiation.</text>
</comment>
<dbReference type="GO" id="GO:0101006">
    <property type="term" value="F:protein histidine phosphatase activity"/>
    <property type="evidence" value="ECO:0007669"/>
    <property type="project" value="TreeGrafter"/>
</dbReference>
<feature type="binding site" evidence="6">
    <location>
        <position position="24"/>
    </location>
    <ligand>
        <name>substrate</name>
    </ligand>
</feature>
<reference evidence="7" key="1">
    <citation type="submission" date="2021-01" db="UniProtKB">
        <authorList>
            <consortium name="EnsemblMetazoa"/>
        </authorList>
    </citation>
    <scope>IDENTIFICATION</scope>
</reference>
<comment type="similarity">
    <text evidence="2">Belongs to the janus family.</text>
</comment>
<dbReference type="InterPro" id="IPR038596">
    <property type="entry name" value="Janus_sf"/>
</dbReference>
<dbReference type="RefSeq" id="XP_066935357.1">
    <property type="nucleotide sequence ID" value="XM_067079256.1"/>
</dbReference>
<keyword evidence="4" id="KW-0726">Sexual differentiation</keyword>
<dbReference type="Proteomes" id="UP000594262">
    <property type="component" value="Unplaced"/>
</dbReference>
<dbReference type="Gene3D" id="3.50.20.20">
    <property type="entry name" value="Janus/Ocnus"/>
    <property type="match status" value="1"/>
</dbReference>
<evidence type="ECO:0000256" key="1">
    <source>
        <dbReference type="ARBA" id="ARBA00002508"/>
    </source>
</evidence>
<dbReference type="InterPro" id="IPR007702">
    <property type="entry name" value="Janus"/>
</dbReference>
<dbReference type="GO" id="GO:0030154">
    <property type="term" value="P:cell differentiation"/>
    <property type="evidence" value="ECO:0007669"/>
    <property type="project" value="UniProtKB-KW"/>
</dbReference>
<dbReference type="OrthoDB" id="10249612at2759"/>
<name>A0A7M5UXG0_9CNID</name>
<keyword evidence="8" id="KW-1185">Reference proteome</keyword>
<proteinExistence type="inferred from homology"/>
<keyword evidence="3" id="KW-0221">Differentiation</keyword>
<dbReference type="SUPFAM" id="SSF143724">
    <property type="entry name" value="PHP14-like"/>
    <property type="match status" value="1"/>
</dbReference>
<dbReference type="AlphaFoldDB" id="A0A7M5UXG0"/>
<protein>
    <recommendedName>
        <fullName evidence="9">14 kDa phosphohistidine phosphatase</fullName>
    </recommendedName>
</protein>
<evidence type="ECO:0000313" key="8">
    <source>
        <dbReference type="Proteomes" id="UP000594262"/>
    </source>
</evidence>
<evidence type="ECO:0000256" key="2">
    <source>
        <dbReference type="ARBA" id="ARBA00010971"/>
    </source>
</evidence>
<organism evidence="7 8">
    <name type="scientific">Clytia hemisphaerica</name>
    <dbReference type="NCBI Taxonomy" id="252671"/>
    <lineage>
        <taxon>Eukaryota</taxon>
        <taxon>Metazoa</taxon>
        <taxon>Cnidaria</taxon>
        <taxon>Hydrozoa</taxon>
        <taxon>Hydroidolina</taxon>
        <taxon>Leptothecata</taxon>
        <taxon>Obeliida</taxon>
        <taxon>Clytiidae</taxon>
        <taxon>Clytia</taxon>
    </lineage>
</organism>
<dbReference type="PANTHER" id="PTHR12258">
    <property type="entry name" value="JANUS-A/JANUS-B"/>
    <property type="match status" value="1"/>
</dbReference>
<feature type="active site" description="Proton acceptor" evidence="5">
    <location>
        <position position="49"/>
    </location>
</feature>
<sequence length="120" mass="13547">MAVSGEDKLSAVTDVDIDDSGKFKYVLIKLYLGEKSKCVVRGYSWAEYHADIYEDFQKRVMALGIETECLGGGRIEHSEKKLFVYGYSMGFGRADHTIAVKLLKESYPDYTSITYSNDGY</sequence>
<evidence type="ECO:0000256" key="6">
    <source>
        <dbReference type="PIRSR" id="PIRSR607702-2"/>
    </source>
</evidence>
<dbReference type="EnsemblMetazoa" id="CLYHEMT005916.1">
    <property type="protein sequence ID" value="CLYHEMP005916.1"/>
    <property type="gene ID" value="CLYHEMG005916"/>
</dbReference>
<evidence type="ECO:0000256" key="5">
    <source>
        <dbReference type="PIRSR" id="PIRSR607702-1"/>
    </source>
</evidence>
<evidence type="ECO:0000256" key="3">
    <source>
        <dbReference type="ARBA" id="ARBA00022782"/>
    </source>
</evidence>
<dbReference type="GO" id="GO:0007548">
    <property type="term" value="P:sex differentiation"/>
    <property type="evidence" value="ECO:0007669"/>
    <property type="project" value="UniProtKB-KW"/>
</dbReference>
<dbReference type="GeneID" id="136822954"/>
<dbReference type="Pfam" id="PF05005">
    <property type="entry name" value="Ocnus"/>
    <property type="match status" value="1"/>
</dbReference>
<evidence type="ECO:0008006" key="9">
    <source>
        <dbReference type="Google" id="ProtNLM"/>
    </source>
</evidence>
<accession>A0A7M5UXG0</accession>